<dbReference type="PANTHER" id="PTHR45856:SF24">
    <property type="entry name" value="FUNGAL LIPASE-LIKE DOMAIN-CONTAINING PROTEIN"/>
    <property type="match status" value="1"/>
</dbReference>
<dbReference type="InterPro" id="IPR051218">
    <property type="entry name" value="Sec_MonoDiacylglyc_Lipase"/>
</dbReference>
<dbReference type="EMBL" id="JACASI010000031">
    <property type="protein sequence ID" value="MCQ3830148.1"/>
    <property type="molecule type" value="Genomic_DNA"/>
</dbReference>
<dbReference type="InterPro" id="IPR029058">
    <property type="entry name" value="AB_hydrolase_fold"/>
</dbReference>
<dbReference type="Gene3D" id="3.40.50.1820">
    <property type="entry name" value="alpha/beta hydrolase"/>
    <property type="match status" value="1"/>
</dbReference>
<feature type="transmembrane region" description="Helical" evidence="1">
    <location>
        <begin position="316"/>
        <end position="338"/>
    </location>
</feature>
<evidence type="ECO:0000313" key="4">
    <source>
        <dbReference type="Proteomes" id="UP001205566"/>
    </source>
</evidence>
<dbReference type="CDD" id="cd00519">
    <property type="entry name" value="Lipase_3"/>
    <property type="match status" value="1"/>
</dbReference>
<keyword evidence="4" id="KW-1185">Reference proteome</keyword>
<evidence type="ECO:0000259" key="2">
    <source>
        <dbReference type="Pfam" id="PF01764"/>
    </source>
</evidence>
<reference evidence="3" key="1">
    <citation type="thesis" date="2020" institute="Technische Universitat Dresden" country="Dresden, Germany">
        <title>The Agarolytic System of Microbulbifer elongatus PORT2, Isolated from Batu Karas, Pangandaran West Java Indonesia.</title>
        <authorList>
            <person name="Anggraeni S.R."/>
        </authorList>
    </citation>
    <scope>NUCLEOTIDE SEQUENCE</scope>
    <source>
        <strain evidence="3">PORT2</strain>
    </source>
</reference>
<dbReference type="InterPro" id="IPR002921">
    <property type="entry name" value="Fungal_lipase-type"/>
</dbReference>
<keyword evidence="1" id="KW-1133">Transmembrane helix</keyword>
<feature type="domain" description="Fungal lipase-type" evidence="2">
    <location>
        <begin position="79"/>
        <end position="206"/>
    </location>
</feature>
<evidence type="ECO:0000313" key="3">
    <source>
        <dbReference type="EMBL" id="MCQ3830148.1"/>
    </source>
</evidence>
<sequence>MIELTPEQAASLSSEVYALTKFPVLQDAITHLNHKYGGNLSFYEENMLKGKTGGPGFIKVRTAFGFLLLGQNNLKGHAFILFRGTQYLADWLTNLNLTLSASASGQPVHDGFNKAFQSMLPQISVFVNGLPAGTRVHCLGHSLGGALATIAAEWVRKHTAHFPKLYSFGSPRVGLIGFSEQCTRLLSDDNIFRAYHRTDIVPCIPIWPFVHTPSTDRDFFLPSPGLVPWKTYHDMALYQDSVEDKSWEAIRAMRPAGRTDSGVEAWLRSKAVIGQTMSAIEWLNDAIIYVVKKCMEFAGRIINFTATTYFTLMDQLAMVLNSGVKLLVGSVSLVALLVKKIMQFLGLKPIAESASITHDFLRNLLLKLSSRVNEISKQALSATLAEGRGI</sequence>
<dbReference type="SUPFAM" id="SSF53474">
    <property type="entry name" value="alpha/beta-Hydrolases"/>
    <property type="match status" value="1"/>
</dbReference>
<accession>A0ABT1P213</accession>
<evidence type="ECO:0000256" key="1">
    <source>
        <dbReference type="SAM" id="Phobius"/>
    </source>
</evidence>
<dbReference type="RefSeq" id="WP_231758995.1">
    <property type="nucleotide sequence ID" value="NZ_CP088953.1"/>
</dbReference>
<dbReference type="Proteomes" id="UP001205566">
    <property type="component" value="Unassembled WGS sequence"/>
</dbReference>
<gene>
    <name evidence="3" type="ORF">HXX02_11870</name>
</gene>
<dbReference type="Pfam" id="PF01764">
    <property type="entry name" value="Lipase_3"/>
    <property type="match status" value="1"/>
</dbReference>
<keyword evidence="1" id="KW-0812">Transmembrane</keyword>
<organism evidence="3 4">
    <name type="scientific">Microbulbifer elongatus</name>
    <dbReference type="NCBI Taxonomy" id="86173"/>
    <lineage>
        <taxon>Bacteria</taxon>
        <taxon>Pseudomonadati</taxon>
        <taxon>Pseudomonadota</taxon>
        <taxon>Gammaproteobacteria</taxon>
        <taxon>Cellvibrionales</taxon>
        <taxon>Microbulbiferaceae</taxon>
        <taxon>Microbulbifer</taxon>
    </lineage>
</organism>
<keyword evidence="1" id="KW-0472">Membrane</keyword>
<dbReference type="PANTHER" id="PTHR45856">
    <property type="entry name" value="ALPHA/BETA-HYDROLASES SUPERFAMILY PROTEIN"/>
    <property type="match status" value="1"/>
</dbReference>
<name>A0ABT1P213_9GAMM</name>
<comment type="caution">
    <text evidence="3">The sequence shown here is derived from an EMBL/GenBank/DDBJ whole genome shotgun (WGS) entry which is preliminary data.</text>
</comment>
<proteinExistence type="predicted"/>
<protein>
    <submittedName>
        <fullName evidence="3">Lipase family protein</fullName>
    </submittedName>
</protein>